<dbReference type="EMBL" id="BMEA01000001">
    <property type="protein sequence ID" value="GGB66813.1"/>
    <property type="molecule type" value="Genomic_DNA"/>
</dbReference>
<proteinExistence type="predicted"/>
<dbReference type="InterPro" id="IPR001695">
    <property type="entry name" value="Lysyl_oxidase"/>
</dbReference>
<dbReference type="AlphaFoldDB" id="A0A8H9FRR5"/>
<dbReference type="RefSeq" id="WP_084100529.1">
    <property type="nucleotide sequence ID" value="NZ_BMEA01000001.1"/>
</dbReference>
<gene>
    <name evidence="2" type="ORF">GCM10011314_02500</name>
</gene>
<dbReference type="InterPro" id="IPR006311">
    <property type="entry name" value="TAT_signal"/>
</dbReference>
<reference evidence="2" key="2">
    <citation type="submission" date="2020-09" db="EMBL/GenBank/DDBJ databases">
        <authorList>
            <person name="Sun Q."/>
            <person name="Zhou Y."/>
        </authorList>
    </citation>
    <scope>NUCLEOTIDE SEQUENCE</scope>
    <source>
        <strain evidence="2">CGMCC 1.10749</strain>
    </source>
</reference>
<name>A0A8H9FRR5_9MICO</name>
<sequence length="271" mass="28968">MARRALLAVTAAAAATAVLLGVPGGAAADGPGATGVGLLPDVVEEVPSHLQVQNTQQREWLRFTTVHINIGVGNLQVRGGGQVEPCEIDGESYPQCTVATQEILDAQGDVVQTRPAGVAVFHPEHNHWHQSTVAEFAVRSALDGPSLVDGAKITFCFVDVEFTGATGSLKKEQPRTYWECNGDLQGLASGWADSYHQSTPLQELDVTGLPAGTYYLTHLADPDDHWLESNEDNNFTWVRFRLSRKGANPEVTVLDSSPCVPQVICGFGGNP</sequence>
<evidence type="ECO:0000256" key="1">
    <source>
        <dbReference type="SAM" id="SignalP"/>
    </source>
</evidence>
<dbReference type="GO" id="GO:0016641">
    <property type="term" value="F:oxidoreductase activity, acting on the CH-NH2 group of donors, oxygen as acceptor"/>
    <property type="evidence" value="ECO:0007669"/>
    <property type="project" value="InterPro"/>
</dbReference>
<feature type="signal peptide" evidence="1">
    <location>
        <begin position="1"/>
        <end position="28"/>
    </location>
</feature>
<accession>A0A8H9FRR5</accession>
<dbReference type="GO" id="GO:0005507">
    <property type="term" value="F:copper ion binding"/>
    <property type="evidence" value="ECO:0007669"/>
    <property type="project" value="InterPro"/>
</dbReference>
<dbReference type="Pfam" id="PF01186">
    <property type="entry name" value="Lysyl_oxidase"/>
    <property type="match status" value="1"/>
</dbReference>
<dbReference type="Proteomes" id="UP000628079">
    <property type="component" value="Unassembled WGS sequence"/>
</dbReference>
<comment type="caution">
    <text evidence="2">The sequence shown here is derived from an EMBL/GenBank/DDBJ whole genome shotgun (WGS) entry which is preliminary data.</text>
</comment>
<evidence type="ECO:0008006" key="4">
    <source>
        <dbReference type="Google" id="ProtNLM"/>
    </source>
</evidence>
<protein>
    <recommendedName>
        <fullName evidence="4">Lysyl oxidase</fullName>
    </recommendedName>
</protein>
<reference evidence="2" key="1">
    <citation type="journal article" date="2014" name="Int. J. Syst. Evol. Microbiol.">
        <title>Complete genome sequence of Corynebacterium casei LMG S-19264T (=DSM 44701T), isolated from a smear-ripened cheese.</title>
        <authorList>
            <consortium name="US DOE Joint Genome Institute (JGI-PGF)"/>
            <person name="Walter F."/>
            <person name="Albersmeier A."/>
            <person name="Kalinowski J."/>
            <person name="Ruckert C."/>
        </authorList>
    </citation>
    <scope>NUCLEOTIDE SEQUENCE</scope>
    <source>
        <strain evidence="2">CGMCC 1.10749</strain>
    </source>
</reference>
<organism evidence="2 3">
    <name type="scientific">Knoellia flava</name>
    <dbReference type="NCBI Taxonomy" id="913969"/>
    <lineage>
        <taxon>Bacteria</taxon>
        <taxon>Bacillati</taxon>
        <taxon>Actinomycetota</taxon>
        <taxon>Actinomycetes</taxon>
        <taxon>Micrococcales</taxon>
        <taxon>Intrasporangiaceae</taxon>
        <taxon>Knoellia</taxon>
    </lineage>
</organism>
<evidence type="ECO:0000313" key="3">
    <source>
        <dbReference type="Proteomes" id="UP000628079"/>
    </source>
</evidence>
<dbReference type="PROSITE" id="PS51318">
    <property type="entry name" value="TAT"/>
    <property type="match status" value="1"/>
</dbReference>
<feature type="chain" id="PRO_5034965708" description="Lysyl oxidase" evidence="1">
    <location>
        <begin position="29"/>
        <end position="271"/>
    </location>
</feature>
<keyword evidence="1" id="KW-0732">Signal</keyword>
<evidence type="ECO:0000313" key="2">
    <source>
        <dbReference type="EMBL" id="GGB66813.1"/>
    </source>
</evidence>